<proteinExistence type="predicted"/>
<name>A0A916NJG8_9BACT</name>
<dbReference type="Proteomes" id="UP000680038">
    <property type="component" value="Unassembled WGS sequence"/>
</dbReference>
<gene>
    <name evidence="1" type="ORF">DYBT9275_00259</name>
</gene>
<keyword evidence="2" id="KW-1185">Reference proteome</keyword>
<accession>A0A916NJG8</accession>
<comment type="caution">
    <text evidence="1">The sequence shown here is derived from an EMBL/GenBank/DDBJ whole genome shotgun (WGS) entry which is preliminary data.</text>
</comment>
<reference evidence="1" key="1">
    <citation type="submission" date="2021-04" db="EMBL/GenBank/DDBJ databases">
        <authorList>
            <person name="Rodrigo-Torres L."/>
            <person name="Arahal R. D."/>
            <person name="Lucena T."/>
        </authorList>
    </citation>
    <scope>NUCLEOTIDE SEQUENCE</scope>
    <source>
        <strain evidence="1">CECT 9275</strain>
    </source>
</reference>
<organism evidence="1 2">
    <name type="scientific">Dyadobacter helix</name>
    <dbReference type="NCBI Taxonomy" id="2822344"/>
    <lineage>
        <taxon>Bacteria</taxon>
        <taxon>Pseudomonadati</taxon>
        <taxon>Bacteroidota</taxon>
        <taxon>Cytophagia</taxon>
        <taxon>Cytophagales</taxon>
        <taxon>Spirosomataceae</taxon>
        <taxon>Dyadobacter</taxon>
    </lineage>
</organism>
<evidence type="ECO:0000313" key="2">
    <source>
        <dbReference type="Proteomes" id="UP000680038"/>
    </source>
</evidence>
<dbReference type="EMBL" id="CAJRAF010000001">
    <property type="protein sequence ID" value="CAG4989280.1"/>
    <property type="molecule type" value="Genomic_DNA"/>
</dbReference>
<sequence>MKASTVLRLMENLKMGTLNRAISTLLRNFALRTVSSSIHRINHILDIMVLKNVFKILFVFSVVSYANQALAQDSNSTNFQLIFPRESEWNVIEEGKEINFHLQTKGGKSDSVRYSISSGQRKDMKFDSLGHFVWTPGFDVADRINTVKTVPIIFEGVNSAGESATKEIQFRVLHVNRPPIVDELRPFYVQYKTQNTYQIDMNSVRDPDGDPIVFVPILDDMPQTMKLTAAGEIIWDPSVKQFTDLKKAPRYMEFYVEDQPGKARTKGRLKLDVTQMDLAPDFTVVPQVSVIRRPENNRINLRFALSDPNGDDDLASFNFISENKQVPASALVKNTPTSYEFIWEPTYDFVKDPFDTLSFNITFYAMDKAQNKKEKTIRFVIKNTVDESQRDAYVYGLYKGALVNAWGLLEQMQEKETYLKKSYAKAKKGKRSRSLLNAGLGATTGVAPQFTKSDPDLRGYITTIGGTTVATIGTLEATEVIGKSTNGLLERFNYVLQKKNELQNKGDVFAREYAQKSARRTPEFIRKLDEFKALMNLSGLVALELDANWENKKEATDAAIKRAFKDFMPLAKDES</sequence>
<protein>
    <submittedName>
        <fullName evidence="1">Uncharacterized protein</fullName>
    </submittedName>
</protein>
<dbReference type="AlphaFoldDB" id="A0A916NJG8"/>
<evidence type="ECO:0000313" key="1">
    <source>
        <dbReference type="EMBL" id="CAG4989280.1"/>
    </source>
</evidence>